<evidence type="ECO:0000256" key="2">
    <source>
        <dbReference type="ARBA" id="ARBA00023125"/>
    </source>
</evidence>
<dbReference type="RefSeq" id="WP_131889228.1">
    <property type="nucleotide sequence ID" value="NZ_SMKU01000007.1"/>
</dbReference>
<dbReference type="InterPro" id="IPR005471">
    <property type="entry name" value="Tscrpt_reg_IclR_N"/>
</dbReference>
<dbReference type="SMART" id="SM00346">
    <property type="entry name" value="HTH_ICLR"/>
    <property type="match status" value="1"/>
</dbReference>
<evidence type="ECO:0000259" key="4">
    <source>
        <dbReference type="PROSITE" id="PS51077"/>
    </source>
</evidence>
<protein>
    <submittedName>
        <fullName evidence="6">IclR family transcriptional regulator</fullName>
    </submittedName>
</protein>
<keyword evidence="1" id="KW-0805">Transcription regulation</keyword>
<dbReference type="GO" id="GO:0003700">
    <property type="term" value="F:DNA-binding transcription factor activity"/>
    <property type="evidence" value="ECO:0007669"/>
    <property type="project" value="TreeGrafter"/>
</dbReference>
<dbReference type="InterPro" id="IPR029016">
    <property type="entry name" value="GAF-like_dom_sf"/>
</dbReference>
<evidence type="ECO:0000313" key="7">
    <source>
        <dbReference type="Proteomes" id="UP000294513"/>
    </source>
</evidence>
<dbReference type="InterPro" id="IPR050707">
    <property type="entry name" value="HTH_MetabolicPath_Reg"/>
</dbReference>
<comment type="caution">
    <text evidence="6">The sequence shown here is derived from an EMBL/GenBank/DDBJ whole genome shotgun (WGS) entry which is preliminary data.</text>
</comment>
<keyword evidence="3" id="KW-0804">Transcription</keyword>
<keyword evidence="2" id="KW-0238">DNA-binding</keyword>
<feature type="domain" description="IclR-ED" evidence="5">
    <location>
        <begin position="75"/>
        <end position="259"/>
    </location>
</feature>
<dbReference type="PANTHER" id="PTHR30136">
    <property type="entry name" value="HELIX-TURN-HELIX TRANSCRIPTIONAL REGULATOR, ICLR FAMILY"/>
    <property type="match status" value="1"/>
</dbReference>
<name>A0A4R5CGC1_9ACTN</name>
<dbReference type="GO" id="GO:0045892">
    <property type="term" value="P:negative regulation of DNA-templated transcription"/>
    <property type="evidence" value="ECO:0007669"/>
    <property type="project" value="TreeGrafter"/>
</dbReference>
<dbReference type="InterPro" id="IPR036390">
    <property type="entry name" value="WH_DNA-bd_sf"/>
</dbReference>
<dbReference type="InterPro" id="IPR036388">
    <property type="entry name" value="WH-like_DNA-bd_sf"/>
</dbReference>
<organism evidence="6 7">
    <name type="scientific">Actinomadura rubrisoli</name>
    <dbReference type="NCBI Taxonomy" id="2530368"/>
    <lineage>
        <taxon>Bacteria</taxon>
        <taxon>Bacillati</taxon>
        <taxon>Actinomycetota</taxon>
        <taxon>Actinomycetes</taxon>
        <taxon>Streptosporangiales</taxon>
        <taxon>Thermomonosporaceae</taxon>
        <taxon>Actinomadura</taxon>
    </lineage>
</organism>
<reference evidence="6 7" key="1">
    <citation type="submission" date="2019-03" db="EMBL/GenBank/DDBJ databases">
        <title>Draft genome sequences of novel Actinobacteria.</title>
        <authorList>
            <person name="Sahin N."/>
            <person name="Ay H."/>
            <person name="Saygin H."/>
        </authorList>
    </citation>
    <scope>NUCLEOTIDE SEQUENCE [LARGE SCALE GENOMIC DNA]</scope>
    <source>
        <strain evidence="6 7">H3C3</strain>
    </source>
</reference>
<evidence type="ECO:0000313" key="6">
    <source>
        <dbReference type="EMBL" id="TDD96302.1"/>
    </source>
</evidence>
<dbReference type="PROSITE" id="PS51078">
    <property type="entry name" value="ICLR_ED"/>
    <property type="match status" value="1"/>
</dbReference>
<dbReference type="GO" id="GO:0003677">
    <property type="term" value="F:DNA binding"/>
    <property type="evidence" value="ECO:0007669"/>
    <property type="project" value="UniProtKB-KW"/>
</dbReference>
<dbReference type="Pfam" id="PF09339">
    <property type="entry name" value="HTH_IclR"/>
    <property type="match status" value="1"/>
</dbReference>
<proteinExistence type="predicted"/>
<keyword evidence="7" id="KW-1185">Reference proteome</keyword>
<feature type="domain" description="HTH iclR-type" evidence="4">
    <location>
        <begin position="14"/>
        <end position="74"/>
    </location>
</feature>
<dbReference type="EMBL" id="SMKU01000007">
    <property type="protein sequence ID" value="TDD96302.1"/>
    <property type="molecule type" value="Genomic_DNA"/>
</dbReference>
<evidence type="ECO:0000256" key="3">
    <source>
        <dbReference type="ARBA" id="ARBA00023163"/>
    </source>
</evidence>
<dbReference type="SUPFAM" id="SSF55781">
    <property type="entry name" value="GAF domain-like"/>
    <property type="match status" value="1"/>
</dbReference>
<gene>
    <name evidence="6" type="ORF">E1298_03260</name>
</gene>
<dbReference type="PANTHER" id="PTHR30136:SF34">
    <property type="entry name" value="TRANSCRIPTIONAL REGULATOR"/>
    <property type="match status" value="1"/>
</dbReference>
<dbReference type="Gene3D" id="3.30.450.40">
    <property type="match status" value="1"/>
</dbReference>
<evidence type="ECO:0000259" key="5">
    <source>
        <dbReference type="PROSITE" id="PS51078"/>
    </source>
</evidence>
<dbReference type="AlphaFoldDB" id="A0A4R5CGC1"/>
<dbReference type="SUPFAM" id="SSF46785">
    <property type="entry name" value="Winged helix' DNA-binding domain"/>
    <property type="match status" value="1"/>
</dbReference>
<dbReference type="Proteomes" id="UP000294513">
    <property type="component" value="Unassembled WGS sequence"/>
</dbReference>
<sequence length="277" mass="29795">MTKAGDAGRLGLYVRTFDRGLEVLTCFSAETPELSVTEAAARAGLDRATVRRLLLTLEALRYVEQVDGRYRLTARVLDLGYVALASRGFAELVQPYLDDLSRAMDQSCSLGVLDGEAALFLARAAVRRVMTISLGAGTRVPAYASALGRALLSGLTEEALADYLTRVRLVAYTSRTIIDPGEITRRVERVRRDGWALLDQELEEGVRSVAVPVRGHAGAVVAAISIGTHTSRVEVAELTGTIVPAMIDCARAIERDLTAQPVPLPGVGQTPENFAVM</sequence>
<dbReference type="InterPro" id="IPR014757">
    <property type="entry name" value="Tscrpt_reg_IclR_C"/>
</dbReference>
<dbReference type="Pfam" id="PF01614">
    <property type="entry name" value="IclR_C"/>
    <property type="match status" value="1"/>
</dbReference>
<dbReference type="Gene3D" id="1.10.10.10">
    <property type="entry name" value="Winged helix-like DNA-binding domain superfamily/Winged helix DNA-binding domain"/>
    <property type="match status" value="1"/>
</dbReference>
<dbReference type="OrthoDB" id="9807558at2"/>
<evidence type="ECO:0000256" key="1">
    <source>
        <dbReference type="ARBA" id="ARBA00023015"/>
    </source>
</evidence>
<dbReference type="PROSITE" id="PS51077">
    <property type="entry name" value="HTH_ICLR"/>
    <property type="match status" value="1"/>
</dbReference>
<accession>A0A4R5CGC1</accession>